<dbReference type="AlphaFoldDB" id="A0A8H4M060"/>
<proteinExistence type="predicted"/>
<dbReference type="PANTHER" id="PTHR24216:SF65">
    <property type="entry name" value="PAXILLIN-LIKE PROTEIN 1"/>
    <property type="match status" value="1"/>
</dbReference>
<feature type="domain" description="LIM zinc-binding" evidence="5">
    <location>
        <begin position="480"/>
        <end position="543"/>
    </location>
</feature>
<dbReference type="GO" id="GO:0046872">
    <property type="term" value="F:metal ion binding"/>
    <property type="evidence" value="ECO:0007669"/>
    <property type="project" value="UniProtKB-KW"/>
</dbReference>
<feature type="compositionally biased region" description="Low complexity" evidence="4">
    <location>
        <begin position="332"/>
        <end position="347"/>
    </location>
</feature>
<feature type="compositionally biased region" description="Basic and acidic residues" evidence="4">
    <location>
        <begin position="614"/>
        <end position="624"/>
    </location>
</feature>
<evidence type="ECO:0000259" key="5">
    <source>
        <dbReference type="PROSITE" id="PS50023"/>
    </source>
</evidence>
<dbReference type="EMBL" id="JAAVMX010000005">
    <property type="protein sequence ID" value="KAF4507837.1"/>
    <property type="molecule type" value="Genomic_DNA"/>
</dbReference>
<feature type="compositionally biased region" description="Basic and acidic residues" evidence="4">
    <location>
        <begin position="401"/>
        <end position="418"/>
    </location>
</feature>
<dbReference type="CDD" id="cd09397">
    <property type="entry name" value="LIM1_UF1"/>
    <property type="match status" value="1"/>
</dbReference>
<keyword evidence="3" id="KW-0440">LIM domain</keyword>
<dbReference type="PROSITE" id="PS50023">
    <property type="entry name" value="LIM_DOMAIN_2"/>
    <property type="match status" value="2"/>
</dbReference>
<feature type="compositionally biased region" description="Polar residues" evidence="4">
    <location>
        <begin position="83"/>
        <end position="94"/>
    </location>
</feature>
<dbReference type="SMART" id="SM00132">
    <property type="entry name" value="LIM"/>
    <property type="match status" value="2"/>
</dbReference>
<dbReference type="InterPro" id="IPR001781">
    <property type="entry name" value="Znf_LIM"/>
</dbReference>
<organism evidence="6 7">
    <name type="scientific">Ophiocordyceps sinensis</name>
    <dbReference type="NCBI Taxonomy" id="72228"/>
    <lineage>
        <taxon>Eukaryota</taxon>
        <taxon>Fungi</taxon>
        <taxon>Dikarya</taxon>
        <taxon>Ascomycota</taxon>
        <taxon>Pezizomycotina</taxon>
        <taxon>Sordariomycetes</taxon>
        <taxon>Hypocreomycetidae</taxon>
        <taxon>Hypocreales</taxon>
        <taxon>Ophiocordycipitaceae</taxon>
        <taxon>Ophiocordyceps</taxon>
    </lineage>
</organism>
<sequence length="686" mass="74152">MALSKESGLTIKCSACGNQVEISKMGDHLCVGPMAELSPPPESKEQFDDGFSQPSYGTYGRTPPRVDTKAATDRHFMDRGQLTPVSQPSESRNGSPIDDRPSQSPTKGYFSRSPTQAQQTGAYGGFGHRAARREPRESGSTKQGGGFFGRINAIAPGPFNNTSSRPPSERSAFPTRKESLEMWNGPSADDLARTVDRPGTSYSNLSGGSYTITIAPPKAARKNGYGGFGPPSTATNTLEPRSPGLPARSETYPKPSTAMEPLRRQGSSPGSRAERSPLHGQFDNGRQRSTGPDRTRKPPPRTSLLGQHTPRDSGSVDLAAEFGVSNPYHTPSDSASSGYSFSEASQSTAQTSPARSHTYLEKDMNHLRGSMEDLRTPDPAVQVSRRPPSPISESPYGISPRDMRFDPAVRPARLDQSRGYDQLLPSTAYDASAQRAPDSRYPDRRNDLYQDRSALPTAGRRAPEPARAGSREPVRSPSRGDCKACRLPIKGKSISSADGRLTGKYHKACFVCTTCSEPFTSTEFYVLGDKPYCEQHYHKLNGSLCGGCGRGIEGQYLEDEARIKYHVGCFRCLDCGRSLPDGYFEVDGNAYCERDAWKRTQQAPRLPSSGYGHAENDGGYESHQRAGSGSRPGYGGGAGGLPGRNPGRPGPGSIRGAVPSGKRSLPDASVRPRPKMNKRMTRLGRM</sequence>
<gene>
    <name evidence="6" type="ORF">G6O67_004293</name>
</gene>
<dbReference type="CDD" id="cd08368">
    <property type="entry name" value="LIM"/>
    <property type="match status" value="1"/>
</dbReference>
<evidence type="ECO:0000256" key="1">
    <source>
        <dbReference type="ARBA" id="ARBA00022723"/>
    </source>
</evidence>
<evidence type="ECO:0000256" key="3">
    <source>
        <dbReference type="PROSITE-ProRule" id="PRU00125"/>
    </source>
</evidence>
<feature type="compositionally biased region" description="Low complexity" evidence="4">
    <location>
        <begin position="643"/>
        <end position="657"/>
    </location>
</feature>
<feature type="compositionally biased region" description="Gly residues" evidence="4">
    <location>
        <begin position="630"/>
        <end position="642"/>
    </location>
</feature>
<feature type="compositionally biased region" description="Basic and acidic residues" evidence="4">
    <location>
        <begin position="437"/>
        <end position="450"/>
    </location>
</feature>
<accession>A0A8H4M060</accession>
<feature type="compositionally biased region" description="Basic and acidic residues" evidence="4">
    <location>
        <begin position="358"/>
        <end position="376"/>
    </location>
</feature>
<feature type="compositionally biased region" description="Basic residues" evidence="4">
    <location>
        <begin position="672"/>
        <end position="686"/>
    </location>
</feature>
<keyword evidence="1 3" id="KW-0479">Metal-binding</keyword>
<comment type="caution">
    <text evidence="6">The sequence shown here is derived from an EMBL/GenBank/DDBJ whole genome shotgun (WGS) entry which is preliminary data.</text>
</comment>
<feature type="region of interest" description="Disordered" evidence="4">
    <location>
        <begin position="602"/>
        <end position="686"/>
    </location>
</feature>
<feature type="compositionally biased region" description="Polar residues" evidence="4">
    <location>
        <begin position="200"/>
        <end position="212"/>
    </location>
</feature>
<evidence type="ECO:0000313" key="6">
    <source>
        <dbReference type="EMBL" id="KAF4507837.1"/>
    </source>
</evidence>
<evidence type="ECO:0000256" key="4">
    <source>
        <dbReference type="SAM" id="MobiDB-lite"/>
    </source>
</evidence>
<dbReference type="PROSITE" id="PS00478">
    <property type="entry name" value="LIM_DOMAIN_1"/>
    <property type="match status" value="1"/>
</dbReference>
<name>A0A8H4M060_9HYPO</name>
<dbReference type="SUPFAM" id="SSF57716">
    <property type="entry name" value="Glucocorticoid receptor-like (DNA-binding domain)"/>
    <property type="match status" value="1"/>
</dbReference>
<reference evidence="6 7" key="1">
    <citation type="journal article" date="2020" name="Genome Biol. Evol.">
        <title>A new high-quality draft genome assembly of the Chinese cordyceps Ophiocordyceps sinensis.</title>
        <authorList>
            <person name="Shu R."/>
            <person name="Zhang J."/>
            <person name="Meng Q."/>
            <person name="Zhang H."/>
            <person name="Zhou G."/>
            <person name="Li M."/>
            <person name="Wu P."/>
            <person name="Zhao Y."/>
            <person name="Chen C."/>
            <person name="Qin Q."/>
        </authorList>
    </citation>
    <scope>NUCLEOTIDE SEQUENCE [LARGE SCALE GENOMIC DNA]</scope>
    <source>
        <strain evidence="6 7">IOZ07</strain>
    </source>
</reference>
<dbReference type="OrthoDB" id="1112565at2759"/>
<feature type="region of interest" description="Disordered" evidence="4">
    <location>
        <begin position="33"/>
        <end position="481"/>
    </location>
</feature>
<evidence type="ECO:0000256" key="2">
    <source>
        <dbReference type="ARBA" id="ARBA00022833"/>
    </source>
</evidence>
<evidence type="ECO:0000313" key="7">
    <source>
        <dbReference type="Proteomes" id="UP000557566"/>
    </source>
</evidence>
<dbReference type="Pfam" id="PF00412">
    <property type="entry name" value="LIM"/>
    <property type="match status" value="2"/>
</dbReference>
<feature type="compositionally biased region" description="Basic and acidic residues" evidence="4">
    <location>
        <begin position="461"/>
        <end position="481"/>
    </location>
</feature>
<dbReference type="PANTHER" id="PTHR24216">
    <property type="entry name" value="PAXILLIN-RELATED"/>
    <property type="match status" value="1"/>
</dbReference>
<dbReference type="Proteomes" id="UP000557566">
    <property type="component" value="Unassembled WGS sequence"/>
</dbReference>
<keyword evidence="7" id="KW-1185">Reference proteome</keyword>
<dbReference type="Gene3D" id="2.10.110.10">
    <property type="entry name" value="Cysteine Rich Protein"/>
    <property type="match status" value="2"/>
</dbReference>
<keyword evidence="2 3" id="KW-0862">Zinc</keyword>
<feature type="domain" description="LIM zinc-binding" evidence="5">
    <location>
        <begin position="544"/>
        <end position="602"/>
    </location>
</feature>
<protein>
    <recommendedName>
        <fullName evidence="5">LIM zinc-binding domain-containing protein</fullName>
    </recommendedName>
</protein>
<dbReference type="FunFam" id="2.10.110.10:FF:000105">
    <property type="entry name" value="Similar to LIM domain-containing protein"/>
    <property type="match status" value="1"/>
</dbReference>
<dbReference type="GO" id="GO:0030695">
    <property type="term" value="F:GTPase regulator activity"/>
    <property type="evidence" value="ECO:0007669"/>
    <property type="project" value="UniProtKB-ARBA"/>
</dbReference>
<feature type="compositionally biased region" description="Basic and acidic residues" evidence="4">
    <location>
        <begin position="64"/>
        <end position="78"/>
    </location>
</feature>
<feature type="compositionally biased region" description="Polar residues" evidence="4">
    <location>
        <begin position="102"/>
        <end position="121"/>
    </location>
</feature>